<keyword evidence="1" id="KW-0472">Membrane</keyword>
<dbReference type="Proteomes" id="UP000006875">
    <property type="component" value="Plasmid pILYOP01"/>
</dbReference>
<dbReference type="SUPFAM" id="SSF55073">
    <property type="entry name" value="Nucleotide cyclase"/>
    <property type="match status" value="1"/>
</dbReference>
<dbReference type="OrthoDB" id="83479at2"/>
<dbReference type="InterPro" id="IPR043128">
    <property type="entry name" value="Rev_trsase/Diguanyl_cyclase"/>
</dbReference>
<dbReference type="GO" id="GO:0071111">
    <property type="term" value="F:cyclic-guanylate-specific phosphodiesterase activity"/>
    <property type="evidence" value="ECO:0007669"/>
    <property type="project" value="InterPro"/>
</dbReference>
<reference evidence="3 4" key="1">
    <citation type="journal article" date="2010" name="Stand. Genomic Sci.">
        <title>Complete genome sequence of Ilyobacter polytropus type strain (CuHbu1).</title>
        <authorList>
            <person name="Sikorski J."/>
            <person name="Chertkov O."/>
            <person name="Lapidus A."/>
            <person name="Nolan M."/>
            <person name="Lucas S."/>
            <person name="Del Rio T.G."/>
            <person name="Tice H."/>
            <person name="Cheng J.F."/>
            <person name="Tapia R."/>
            <person name="Han C."/>
            <person name="Goodwin L."/>
            <person name="Pitluck S."/>
            <person name="Liolios K."/>
            <person name="Ivanova N."/>
            <person name="Mavromatis K."/>
            <person name="Mikhailova N."/>
            <person name="Pati A."/>
            <person name="Chen A."/>
            <person name="Palaniappan K."/>
            <person name="Land M."/>
            <person name="Hauser L."/>
            <person name="Chang Y.J."/>
            <person name="Jeffries C.D."/>
            <person name="Brambilla E."/>
            <person name="Yasawong M."/>
            <person name="Rohde M."/>
            <person name="Pukall R."/>
            <person name="Spring S."/>
            <person name="Goker M."/>
            <person name="Woyke T."/>
            <person name="Bristow J."/>
            <person name="Eisen J.A."/>
            <person name="Markowitz V."/>
            <person name="Hugenholtz P."/>
            <person name="Kyrpides N.C."/>
            <person name="Klenk H.P."/>
        </authorList>
    </citation>
    <scope>NUCLEOTIDE SEQUENCE [LARGE SCALE GENOMIC DNA]</scope>
    <source>
        <strain evidence="4">ATCC 51220 / DSM 2926 / LMG 16218 / CuHBu1</strain>
        <plasmid evidence="4">pILYOP01</plasmid>
    </source>
</reference>
<geneLocation type="plasmid" evidence="3 4">
    <name>pILYOP01</name>
</geneLocation>
<dbReference type="CDD" id="cd01948">
    <property type="entry name" value="EAL"/>
    <property type="match status" value="1"/>
</dbReference>
<dbReference type="PANTHER" id="PTHR33121:SF70">
    <property type="entry name" value="SIGNALING PROTEIN YKOW"/>
    <property type="match status" value="1"/>
</dbReference>
<organism evidence="3 4">
    <name type="scientific">Ilyobacter polytropus (strain ATCC 51220 / DSM 2926 / LMG 16218 / CuHBu1)</name>
    <dbReference type="NCBI Taxonomy" id="572544"/>
    <lineage>
        <taxon>Bacteria</taxon>
        <taxon>Fusobacteriati</taxon>
        <taxon>Fusobacteriota</taxon>
        <taxon>Fusobacteriia</taxon>
        <taxon>Fusobacteriales</taxon>
        <taxon>Fusobacteriaceae</taxon>
        <taxon>Ilyobacter</taxon>
    </lineage>
</organism>
<dbReference type="InterPro" id="IPR029787">
    <property type="entry name" value="Nucleotide_cyclase"/>
</dbReference>
<name>E3HCC5_ILYPC</name>
<dbReference type="EMBL" id="CP002282">
    <property type="protein sequence ID" value="ADO84385.1"/>
    <property type="molecule type" value="Genomic_DNA"/>
</dbReference>
<keyword evidence="1" id="KW-0812">Transmembrane</keyword>
<protein>
    <submittedName>
        <fullName evidence="3">Diguanylate phosphodiesterase</fullName>
    </submittedName>
</protein>
<dbReference type="RefSeq" id="WP_013389043.1">
    <property type="nucleotide sequence ID" value="NC_014633.1"/>
</dbReference>
<feature type="transmembrane region" description="Helical" evidence="1">
    <location>
        <begin position="104"/>
        <end position="122"/>
    </location>
</feature>
<accession>E3HCC5</accession>
<dbReference type="InterPro" id="IPR035919">
    <property type="entry name" value="EAL_sf"/>
</dbReference>
<dbReference type="SMART" id="SM00052">
    <property type="entry name" value="EAL"/>
    <property type="match status" value="1"/>
</dbReference>
<evidence type="ECO:0000313" key="4">
    <source>
        <dbReference type="Proteomes" id="UP000006875"/>
    </source>
</evidence>
<dbReference type="AlphaFoldDB" id="E3HCC5"/>
<evidence type="ECO:0000256" key="1">
    <source>
        <dbReference type="SAM" id="Phobius"/>
    </source>
</evidence>
<keyword evidence="4" id="KW-1185">Reference proteome</keyword>
<dbReference type="KEGG" id="ipo:Ilyop_2628"/>
<evidence type="ECO:0000313" key="3">
    <source>
        <dbReference type="EMBL" id="ADO84385.1"/>
    </source>
</evidence>
<feature type="transmembrane region" description="Helical" evidence="1">
    <location>
        <begin position="23"/>
        <end position="43"/>
    </location>
</feature>
<evidence type="ECO:0000259" key="2">
    <source>
        <dbReference type="PROSITE" id="PS50883"/>
    </source>
</evidence>
<sequence length="553" mass="64113">MKNIVSVIDILEKWTTPKGIRKIILTLFILSLQMMIYRVVYLTGGAKFSYSQAMYIPLILGSLFFGVIGGVTFGASGGLLLGPLMPLDTITMEMQDFINWNYRLGFYIVIGLITGIIIDFLVSTIKKLNKLSFYNHFTNLPNARYFENMRIKENTPGYFFIIEMNNYSQILYNLGYEFSMKFVIAFAKEVSGIIKSYEDSQVFHLQDNKFGVLIKDPNEKEISKKFLKLGQMAIKVDGIEVHPYIFVGAARCEKNSCDLLKKAEYARLFAKKNLRDYHMYIPETSSKIDRNFKLFEEFPRAISNDEFFLCYHPKFEVSTGLVKEAEVLIRWMHPKKGTVGPNEFIPYLETTTFITKITKWILRQSLKSLNIMEKAGVDIKLSINVPLKILEDPEFIAYLKELRQMGYPLKKIEFEILERDCVEDFKKISHIMNSIKKMGISFSLDDFGTGYSALSYVKKLPFDKIKLDMMFIKDLEQSRENMGIVKSAIDMAHNMGITVVAEGVESEDTLEMLKKLKCDHAQGFYFNHPLRRVEFIKWYHSDENKKFFQEMTS</sequence>
<dbReference type="Gene3D" id="3.20.20.450">
    <property type="entry name" value="EAL domain"/>
    <property type="match status" value="1"/>
</dbReference>
<dbReference type="InterPro" id="IPR001633">
    <property type="entry name" value="EAL_dom"/>
</dbReference>
<keyword evidence="3" id="KW-0614">Plasmid</keyword>
<dbReference type="PANTHER" id="PTHR33121">
    <property type="entry name" value="CYCLIC DI-GMP PHOSPHODIESTERASE PDEF"/>
    <property type="match status" value="1"/>
</dbReference>
<dbReference type="SUPFAM" id="SSF141868">
    <property type="entry name" value="EAL domain-like"/>
    <property type="match status" value="1"/>
</dbReference>
<dbReference type="Gene3D" id="3.30.70.270">
    <property type="match status" value="1"/>
</dbReference>
<feature type="transmembrane region" description="Helical" evidence="1">
    <location>
        <begin position="55"/>
        <end position="84"/>
    </location>
</feature>
<proteinExistence type="predicted"/>
<dbReference type="InterPro" id="IPR050706">
    <property type="entry name" value="Cyclic-di-GMP_PDE-like"/>
</dbReference>
<dbReference type="Pfam" id="PF00563">
    <property type="entry name" value="EAL"/>
    <property type="match status" value="1"/>
</dbReference>
<feature type="domain" description="EAL" evidence="2">
    <location>
        <begin position="291"/>
        <end position="543"/>
    </location>
</feature>
<keyword evidence="1" id="KW-1133">Transmembrane helix</keyword>
<dbReference type="PROSITE" id="PS50883">
    <property type="entry name" value="EAL"/>
    <property type="match status" value="1"/>
</dbReference>
<dbReference type="HOGENOM" id="CLU_000445_70_50_0"/>
<gene>
    <name evidence="3" type="ordered locus">Ilyop_2628</name>
</gene>